<protein>
    <recommendedName>
        <fullName evidence="4">DUF3515 domain-containing protein</fullName>
    </recommendedName>
</protein>
<accession>A0ABR5JDN3</accession>
<evidence type="ECO:0000256" key="1">
    <source>
        <dbReference type="SAM" id="MobiDB-lite"/>
    </source>
</evidence>
<dbReference type="Pfam" id="PF12028">
    <property type="entry name" value="DUF3515"/>
    <property type="match status" value="1"/>
</dbReference>
<name>A0ABR5JDN3_9ACTN</name>
<dbReference type="Proteomes" id="UP000037020">
    <property type="component" value="Unassembled WGS sequence"/>
</dbReference>
<reference evidence="2 3" key="1">
    <citation type="submission" date="2015-07" db="EMBL/GenBank/DDBJ databases">
        <authorList>
            <person name="Ju K.-S."/>
            <person name="Doroghazi J.R."/>
            <person name="Metcalf W.W."/>
        </authorList>
    </citation>
    <scope>NUCLEOTIDE SEQUENCE [LARGE SCALE GENOMIC DNA]</scope>
    <source>
        <strain evidence="2 3">NRRL B-3589</strain>
    </source>
</reference>
<evidence type="ECO:0008006" key="4">
    <source>
        <dbReference type="Google" id="ProtNLM"/>
    </source>
</evidence>
<comment type="caution">
    <text evidence="2">The sequence shown here is derived from an EMBL/GenBank/DDBJ whole genome shotgun (WGS) entry which is preliminary data.</text>
</comment>
<feature type="region of interest" description="Disordered" evidence="1">
    <location>
        <begin position="1"/>
        <end position="28"/>
    </location>
</feature>
<gene>
    <name evidence="2" type="ORF">ADK38_02880</name>
</gene>
<feature type="compositionally biased region" description="Low complexity" evidence="1">
    <location>
        <begin position="1"/>
        <end position="19"/>
    </location>
</feature>
<sequence>ASGCSSAGGSAVPAPTPSGDQAGPCRALHDKLPATVNGKKRRATHPVSDFTAAWGAPPIVLRCGVNRPLVVTPGDKHFDPNADTVEIDGVEWL</sequence>
<feature type="non-terminal residue" evidence="2">
    <location>
        <position position="1"/>
    </location>
</feature>
<evidence type="ECO:0000313" key="2">
    <source>
        <dbReference type="EMBL" id="KOG91494.1"/>
    </source>
</evidence>
<dbReference type="InterPro" id="IPR021903">
    <property type="entry name" value="DUF3515"/>
</dbReference>
<keyword evidence="3" id="KW-1185">Reference proteome</keyword>
<evidence type="ECO:0000313" key="3">
    <source>
        <dbReference type="Proteomes" id="UP000037020"/>
    </source>
</evidence>
<dbReference type="EMBL" id="LGUT01000231">
    <property type="protein sequence ID" value="KOG91494.1"/>
    <property type="molecule type" value="Genomic_DNA"/>
</dbReference>
<feature type="non-terminal residue" evidence="2">
    <location>
        <position position="93"/>
    </location>
</feature>
<organism evidence="2 3">
    <name type="scientific">Streptomyces varsoviensis</name>
    <dbReference type="NCBI Taxonomy" id="67373"/>
    <lineage>
        <taxon>Bacteria</taxon>
        <taxon>Bacillati</taxon>
        <taxon>Actinomycetota</taxon>
        <taxon>Actinomycetes</taxon>
        <taxon>Kitasatosporales</taxon>
        <taxon>Streptomycetaceae</taxon>
        <taxon>Streptomyces</taxon>
    </lineage>
</organism>
<proteinExistence type="predicted"/>